<dbReference type="Proteomes" id="UP001172680">
    <property type="component" value="Unassembled WGS sequence"/>
</dbReference>
<dbReference type="EMBL" id="JAPDRP010000022">
    <property type="protein sequence ID" value="KAJ9637852.1"/>
    <property type="molecule type" value="Genomic_DNA"/>
</dbReference>
<gene>
    <name evidence="1" type="ORF">H2199_007347</name>
</gene>
<protein>
    <submittedName>
        <fullName evidence="1">Uncharacterized protein</fullName>
    </submittedName>
</protein>
<evidence type="ECO:0000313" key="2">
    <source>
        <dbReference type="Proteomes" id="UP001172680"/>
    </source>
</evidence>
<keyword evidence="2" id="KW-1185">Reference proteome</keyword>
<evidence type="ECO:0000313" key="1">
    <source>
        <dbReference type="EMBL" id="KAJ9637852.1"/>
    </source>
</evidence>
<accession>A0ACC2YRZ9</accession>
<sequence length="367" mass="41329">MPSDTLLEAASSSTDYYALLSLTPSATQPDIRRAYRKTAPRYHPDKNPDDPSAGEKFHQLTTAYEVLYDPEAKALYDARYAARAQAERKREELTGKRKRDVEELEAREMGFKRRKEGEAQEEERREREFRRLAEEGMRRRKAMEEERWRREKGVAENADNTEEGAGAGVADGVHEQPVAVGGENVPGIDRTIKVRWVREGRGEAMDKTRLSELFSKFGNIEHAFLKKDRKERIGERQKKKMVATGIVVYSSIVARTPPCSMQKANRGQIGRYWSLDSAPTTPIASFKSREGGLKPKATFESFKSAKLSTPQSSPFGKTAAQSPSLEESTMMRLLSAQRNAQKKQAEEQIRKEEAAAEAAEAQSVTVP</sequence>
<reference evidence="1" key="1">
    <citation type="submission" date="2022-10" db="EMBL/GenBank/DDBJ databases">
        <title>Culturing micro-colonial fungi from biological soil crusts in the Mojave desert and describing Neophaeococcomyces mojavensis, and introducing the new genera and species Taxawa tesnikishii.</title>
        <authorList>
            <person name="Kurbessoian T."/>
            <person name="Stajich J.E."/>
        </authorList>
    </citation>
    <scope>NUCLEOTIDE SEQUENCE</scope>
    <source>
        <strain evidence="1">JES_115</strain>
    </source>
</reference>
<organism evidence="1 2">
    <name type="scientific">Coniosporium tulheliwenetii</name>
    <dbReference type="NCBI Taxonomy" id="3383036"/>
    <lineage>
        <taxon>Eukaryota</taxon>
        <taxon>Fungi</taxon>
        <taxon>Dikarya</taxon>
        <taxon>Ascomycota</taxon>
        <taxon>Pezizomycotina</taxon>
        <taxon>Dothideomycetes</taxon>
        <taxon>Dothideomycetes incertae sedis</taxon>
        <taxon>Coniosporium</taxon>
    </lineage>
</organism>
<name>A0ACC2YRZ9_9PEZI</name>
<comment type="caution">
    <text evidence="1">The sequence shown here is derived from an EMBL/GenBank/DDBJ whole genome shotgun (WGS) entry which is preliminary data.</text>
</comment>
<proteinExistence type="predicted"/>